<gene>
    <name evidence="1" type="ORF">C4A77_00460</name>
</gene>
<name>A0AAP8QHL9_BRELA</name>
<dbReference type="AlphaFoldDB" id="A0AAP8QHL9"/>
<comment type="caution">
    <text evidence="1">The sequence shown here is derived from an EMBL/GenBank/DDBJ whole genome shotgun (WGS) entry which is preliminary data.</text>
</comment>
<dbReference type="RefSeq" id="WP_104030292.1">
    <property type="nucleotide sequence ID" value="NZ_PRKQ01000001.1"/>
</dbReference>
<evidence type="ECO:0000313" key="1">
    <source>
        <dbReference type="EMBL" id="PPB12891.1"/>
    </source>
</evidence>
<organism evidence="1 2">
    <name type="scientific">Brevibacillus laterosporus</name>
    <name type="common">Bacillus laterosporus</name>
    <dbReference type="NCBI Taxonomy" id="1465"/>
    <lineage>
        <taxon>Bacteria</taxon>
        <taxon>Bacillati</taxon>
        <taxon>Bacillota</taxon>
        <taxon>Bacilli</taxon>
        <taxon>Bacillales</taxon>
        <taxon>Paenibacillaceae</taxon>
        <taxon>Brevibacillus</taxon>
    </lineage>
</organism>
<accession>A0AAP8QHL9</accession>
<sequence length="131" mass="15033">MLIYLEDHINKIMYANGVFSFEIDDSSFDFCGLITNQHVIVGTTSGTDIVLDVIKATVIGKEVFDEVTHYEIHMNVRLKLGEEEELEGVEPAICAEMMLSYLNLDCEFIELEFGDYSYVYRVLESDINWTN</sequence>
<reference evidence="1 2" key="1">
    <citation type="submission" date="2018-02" db="EMBL/GenBank/DDBJ databases">
        <title>Comparative analysis of genomes of three Brevibacillus laterosporus strains producers of potent antimicrobials isolated from silage.</title>
        <authorList>
            <person name="Kojic M."/>
            <person name="Miljkovic M."/>
            <person name="Studholme D."/>
            <person name="Filipic B."/>
        </authorList>
    </citation>
    <scope>NUCLEOTIDE SEQUENCE [LARGE SCALE GENOMIC DNA]</scope>
    <source>
        <strain evidence="1 2">BGSP11</strain>
    </source>
</reference>
<dbReference type="Proteomes" id="UP000239759">
    <property type="component" value="Unassembled WGS sequence"/>
</dbReference>
<proteinExistence type="predicted"/>
<protein>
    <submittedName>
        <fullName evidence="1">Uncharacterized protein</fullName>
    </submittedName>
</protein>
<evidence type="ECO:0000313" key="2">
    <source>
        <dbReference type="Proteomes" id="UP000239759"/>
    </source>
</evidence>
<dbReference type="EMBL" id="PRKQ01000001">
    <property type="protein sequence ID" value="PPB12891.1"/>
    <property type="molecule type" value="Genomic_DNA"/>
</dbReference>